<dbReference type="PANTHER" id="PTHR43048:SF3">
    <property type="entry name" value="METHYLMALONYL-COA EPIMERASE, MITOCHONDRIAL"/>
    <property type="match status" value="1"/>
</dbReference>
<dbReference type="PROSITE" id="PS51819">
    <property type="entry name" value="VOC"/>
    <property type="match status" value="1"/>
</dbReference>
<evidence type="ECO:0000313" key="4">
    <source>
        <dbReference type="Proteomes" id="UP000198582"/>
    </source>
</evidence>
<keyword evidence="1" id="KW-0479">Metal-binding</keyword>
<feature type="domain" description="VOC" evidence="2">
    <location>
        <begin position="4"/>
        <end position="143"/>
    </location>
</feature>
<evidence type="ECO:0000256" key="1">
    <source>
        <dbReference type="ARBA" id="ARBA00022723"/>
    </source>
</evidence>
<dbReference type="RefSeq" id="WP_091620434.1">
    <property type="nucleotide sequence ID" value="NZ_FOEF01000011.1"/>
</dbReference>
<gene>
    <name evidence="3" type="ORF">SAMN04489732_111234</name>
</gene>
<keyword evidence="3" id="KW-0560">Oxidoreductase</keyword>
<sequence>MIRGIHHLAIATLDIKRTTAFYVDLFGCEVISDWGWQVGTDVADQITALHDCSAHSVMLRKGNAYIELFEYTSPEPGPGDPARRVCDPGLTHLCFDVTDLDAEHERLVAAGMTFHCPPQLVAPNVRTTYGRDPDGNVVELQEVLDETHRIAVPWLPGRGLAGE</sequence>
<dbReference type="InterPro" id="IPR004360">
    <property type="entry name" value="Glyas_Fos-R_dOase_dom"/>
</dbReference>
<proteinExistence type="predicted"/>
<accession>A0A1H8Y6G4</accession>
<dbReference type="SUPFAM" id="SSF54593">
    <property type="entry name" value="Glyoxalase/Bleomycin resistance protein/Dihydroxybiphenyl dioxygenase"/>
    <property type="match status" value="1"/>
</dbReference>
<dbReference type="GO" id="GO:0051213">
    <property type="term" value="F:dioxygenase activity"/>
    <property type="evidence" value="ECO:0007669"/>
    <property type="project" value="UniProtKB-KW"/>
</dbReference>
<evidence type="ECO:0000259" key="2">
    <source>
        <dbReference type="PROSITE" id="PS51819"/>
    </source>
</evidence>
<keyword evidence="4" id="KW-1185">Reference proteome</keyword>
<name>A0A1H8Y6G4_9PSEU</name>
<protein>
    <submittedName>
        <fullName evidence="3">Catechol 2,3-dioxygenase</fullName>
    </submittedName>
</protein>
<dbReference type="Proteomes" id="UP000198582">
    <property type="component" value="Unassembled WGS sequence"/>
</dbReference>
<dbReference type="AlphaFoldDB" id="A0A1H8Y6G4"/>
<dbReference type="Gene3D" id="3.10.180.10">
    <property type="entry name" value="2,3-Dihydroxybiphenyl 1,2-Dioxygenase, domain 1"/>
    <property type="match status" value="1"/>
</dbReference>
<dbReference type="GO" id="GO:0046872">
    <property type="term" value="F:metal ion binding"/>
    <property type="evidence" value="ECO:0007669"/>
    <property type="project" value="UniProtKB-KW"/>
</dbReference>
<dbReference type="InterPro" id="IPR051785">
    <property type="entry name" value="MMCE/EMCE_epimerase"/>
</dbReference>
<dbReference type="Pfam" id="PF00903">
    <property type="entry name" value="Glyoxalase"/>
    <property type="match status" value="1"/>
</dbReference>
<keyword evidence="3" id="KW-0223">Dioxygenase</keyword>
<dbReference type="OrthoDB" id="7187210at2"/>
<dbReference type="GO" id="GO:0046491">
    <property type="term" value="P:L-methylmalonyl-CoA metabolic process"/>
    <property type="evidence" value="ECO:0007669"/>
    <property type="project" value="TreeGrafter"/>
</dbReference>
<dbReference type="GO" id="GO:0004493">
    <property type="term" value="F:methylmalonyl-CoA epimerase activity"/>
    <property type="evidence" value="ECO:0007669"/>
    <property type="project" value="TreeGrafter"/>
</dbReference>
<dbReference type="PANTHER" id="PTHR43048">
    <property type="entry name" value="METHYLMALONYL-COA EPIMERASE"/>
    <property type="match status" value="1"/>
</dbReference>
<evidence type="ECO:0000313" key="3">
    <source>
        <dbReference type="EMBL" id="SEP47880.1"/>
    </source>
</evidence>
<reference evidence="3 4" key="1">
    <citation type="submission" date="2016-10" db="EMBL/GenBank/DDBJ databases">
        <authorList>
            <person name="de Groot N.N."/>
        </authorList>
    </citation>
    <scope>NUCLEOTIDE SEQUENCE [LARGE SCALE GENOMIC DNA]</scope>
    <source>
        <strain evidence="3 4">DSM 44993</strain>
    </source>
</reference>
<dbReference type="InterPro" id="IPR037523">
    <property type="entry name" value="VOC_core"/>
</dbReference>
<dbReference type="InterPro" id="IPR029068">
    <property type="entry name" value="Glyas_Bleomycin-R_OHBP_Dase"/>
</dbReference>
<dbReference type="EMBL" id="FOEF01000011">
    <property type="protein sequence ID" value="SEP47880.1"/>
    <property type="molecule type" value="Genomic_DNA"/>
</dbReference>
<dbReference type="STRING" id="394193.SAMN04489732_111234"/>
<organism evidence="3 4">
    <name type="scientific">Amycolatopsis saalfeldensis</name>
    <dbReference type="NCBI Taxonomy" id="394193"/>
    <lineage>
        <taxon>Bacteria</taxon>
        <taxon>Bacillati</taxon>
        <taxon>Actinomycetota</taxon>
        <taxon>Actinomycetes</taxon>
        <taxon>Pseudonocardiales</taxon>
        <taxon>Pseudonocardiaceae</taxon>
        <taxon>Amycolatopsis</taxon>
    </lineage>
</organism>